<dbReference type="Pfam" id="PF14072">
    <property type="entry name" value="DndB"/>
    <property type="match status" value="1"/>
</dbReference>
<comment type="caution">
    <text evidence="1">The sequence shown here is derived from an EMBL/GenBank/DDBJ whole genome shotgun (WGS) entry which is preliminary data.</text>
</comment>
<organism evidence="1 2">
    <name type="scientific">Caballeronia telluris</name>
    <dbReference type="NCBI Taxonomy" id="326475"/>
    <lineage>
        <taxon>Bacteria</taxon>
        <taxon>Pseudomonadati</taxon>
        <taxon>Pseudomonadota</taxon>
        <taxon>Betaproteobacteria</taxon>
        <taxon>Burkholderiales</taxon>
        <taxon>Burkholderiaceae</taxon>
        <taxon>Caballeronia</taxon>
    </lineage>
</organism>
<dbReference type="InterPro" id="IPR017601">
    <property type="entry name" value="DGQHR-contain_dom"/>
</dbReference>
<keyword evidence="2" id="KW-1185">Reference proteome</keyword>
<evidence type="ECO:0000313" key="1">
    <source>
        <dbReference type="EMBL" id="SAL43087.1"/>
    </source>
</evidence>
<dbReference type="EMBL" id="FCNZ02000007">
    <property type="protein sequence ID" value="SAL43087.1"/>
    <property type="molecule type" value="Genomic_DNA"/>
</dbReference>
<gene>
    <name evidence="1" type="ORF">AWB66_02284</name>
</gene>
<dbReference type="CDD" id="cd16413">
    <property type="entry name" value="DGQHR_domain"/>
    <property type="match status" value="1"/>
</dbReference>
<evidence type="ECO:0008006" key="3">
    <source>
        <dbReference type="Google" id="ProtNLM"/>
    </source>
</evidence>
<dbReference type="Proteomes" id="UP000054717">
    <property type="component" value="Unassembled WGS sequence"/>
</dbReference>
<dbReference type="RefSeq" id="WP_087630405.1">
    <property type="nucleotide sequence ID" value="NZ_FCNZ02000007.1"/>
</dbReference>
<dbReference type="NCBIfam" id="TIGR03187">
    <property type="entry name" value="DGQHR"/>
    <property type="match status" value="1"/>
</dbReference>
<accession>A0A158HG41</accession>
<proteinExistence type="predicted"/>
<dbReference type="AlphaFoldDB" id="A0A158HG41"/>
<evidence type="ECO:0000313" key="2">
    <source>
        <dbReference type="Proteomes" id="UP000054717"/>
    </source>
</evidence>
<reference evidence="1" key="1">
    <citation type="submission" date="2016-01" db="EMBL/GenBank/DDBJ databases">
        <authorList>
            <person name="Peeters Charlotte."/>
        </authorList>
    </citation>
    <scope>NUCLEOTIDE SEQUENCE</scope>
    <source>
        <strain evidence="1">LMG 22936</strain>
    </source>
</reference>
<dbReference type="InterPro" id="IPR017642">
    <property type="entry name" value="DNA_S_mod_DndB"/>
</dbReference>
<protein>
    <recommendedName>
        <fullName evidence="3">DGQHR domain protein</fullName>
    </recommendedName>
</protein>
<name>A0A158HG41_9BURK</name>
<sequence>MSKVLVVPAARVQQGGLTLFMAGIKVREIVSDGFFNVETLDPDDGADKGYQRLLNVNRAKKLADYVLKGQKNRDAFLPTSILLATDKSVAYNEKNNTIEMDLQLVGPFSVVDGQHRLEGLRMAAERDKTILDFEVPVNIAVNLPKIDQMCHFLIVNTTQKSVDKAVEQRIIARLTDAIAPADMPSLPKWIFNRIEKGDVDKAIKIVDYLNATAESPWLGKIQMANAEKDKSTVNQRSFIKAILRYVLVANNPLSVIFENLEEEKEVFLTYWKAIKSVLDNGNSSTLYKSNGVDLFCRFSTPFFMKLQNAGRFDFPAMATLLRACLDHVEGEYSGVAHPDWWVKGGRASFLNSGAIHVVLQEMIRALHKVSLELRPAR</sequence>